<dbReference type="Proteomes" id="UP000254123">
    <property type="component" value="Unassembled WGS sequence"/>
</dbReference>
<evidence type="ECO:0000313" key="2">
    <source>
        <dbReference type="Proteomes" id="UP000254123"/>
    </source>
</evidence>
<evidence type="ECO:0000313" key="1">
    <source>
        <dbReference type="EMBL" id="SUD89800.1"/>
    </source>
</evidence>
<dbReference type="RefSeq" id="WP_028859426.1">
    <property type="nucleotide sequence ID" value="NZ_CAJHAQ010000001.1"/>
</dbReference>
<name>A0A379LGU0_9GAMM</name>
<accession>A0A379LGU0</accession>
<proteinExistence type="predicted"/>
<protein>
    <submittedName>
        <fullName evidence="1">Uncharacterized protein</fullName>
    </submittedName>
</protein>
<organism evidence="1 2">
    <name type="scientific">Psychrobacter phenylpyruvicus</name>
    <dbReference type="NCBI Taxonomy" id="29432"/>
    <lineage>
        <taxon>Bacteria</taxon>
        <taxon>Pseudomonadati</taxon>
        <taxon>Pseudomonadota</taxon>
        <taxon>Gammaproteobacteria</taxon>
        <taxon>Moraxellales</taxon>
        <taxon>Moraxellaceae</taxon>
        <taxon>Psychrobacter</taxon>
    </lineage>
</organism>
<dbReference type="STRING" id="1123034.GCA_000685805_01948"/>
<keyword evidence="2" id="KW-1185">Reference proteome</keyword>
<sequence>MQLGLAADLMGVTKNDNPNYLEEVFNIISSNAEIAMDLIGKHLNNEQKRRGRRLTPREATVFYNAGNNALDSYINGEITQERIINSIYGRSWEWQNAIRMALEGLIVGQPDNCVLDSCNTYMEQDLSEWTNNLSMTVQY</sequence>
<reference evidence="1 2" key="1">
    <citation type="submission" date="2018-06" db="EMBL/GenBank/DDBJ databases">
        <authorList>
            <consortium name="Pathogen Informatics"/>
            <person name="Doyle S."/>
        </authorList>
    </citation>
    <scope>NUCLEOTIDE SEQUENCE [LARGE SCALE GENOMIC DNA]</scope>
    <source>
        <strain evidence="1 2">NCTC10526</strain>
    </source>
</reference>
<dbReference type="EMBL" id="UGVC01000001">
    <property type="protein sequence ID" value="SUD89800.1"/>
    <property type="molecule type" value="Genomic_DNA"/>
</dbReference>
<dbReference type="AlphaFoldDB" id="A0A379LGU0"/>
<gene>
    <name evidence="1" type="ORF">NCTC10526_00099</name>
</gene>